<protein>
    <submittedName>
        <fullName evidence="7">ABC transporter permease</fullName>
    </submittedName>
</protein>
<keyword evidence="2 5" id="KW-0812">Transmembrane</keyword>
<feature type="domain" description="ABC-2 type transporter transmembrane" evidence="6">
    <location>
        <begin position="2"/>
        <end position="79"/>
    </location>
</feature>
<dbReference type="Pfam" id="PF01061">
    <property type="entry name" value="ABC2_membrane"/>
    <property type="match status" value="1"/>
</dbReference>
<feature type="transmembrane region" description="Helical" evidence="5">
    <location>
        <begin position="7"/>
        <end position="25"/>
    </location>
</feature>
<proteinExistence type="predicted"/>
<comment type="caution">
    <text evidence="7">The sequence shown here is derived from an EMBL/GenBank/DDBJ whole genome shotgun (WGS) entry which is preliminary data.</text>
</comment>
<organism evidence="7 8">
    <name type="scientific">Campylobacter subantarcticus</name>
    <dbReference type="NCBI Taxonomy" id="497724"/>
    <lineage>
        <taxon>Bacteria</taxon>
        <taxon>Pseudomonadati</taxon>
        <taxon>Campylobacterota</taxon>
        <taxon>Epsilonproteobacteria</taxon>
        <taxon>Campylobacterales</taxon>
        <taxon>Campylobacteraceae</taxon>
        <taxon>Campylobacter</taxon>
    </lineage>
</organism>
<keyword evidence="4 5" id="KW-0472">Membrane</keyword>
<keyword evidence="3 5" id="KW-1133">Transmembrane helix</keyword>
<evidence type="ECO:0000256" key="4">
    <source>
        <dbReference type="ARBA" id="ARBA00023136"/>
    </source>
</evidence>
<evidence type="ECO:0000256" key="5">
    <source>
        <dbReference type="SAM" id="Phobius"/>
    </source>
</evidence>
<keyword evidence="8" id="KW-1185">Reference proteome</keyword>
<evidence type="ECO:0000256" key="3">
    <source>
        <dbReference type="ARBA" id="ARBA00022989"/>
    </source>
</evidence>
<dbReference type="Proteomes" id="UP000364097">
    <property type="component" value="Unassembled WGS sequence"/>
</dbReference>
<accession>A0ABW9N6A5</accession>
<evidence type="ECO:0000313" key="8">
    <source>
        <dbReference type="Proteomes" id="UP000364097"/>
    </source>
</evidence>
<evidence type="ECO:0000256" key="2">
    <source>
        <dbReference type="ARBA" id="ARBA00022692"/>
    </source>
</evidence>
<dbReference type="InterPro" id="IPR013525">
    <property type="entry name" value="ABC2_TM"/>
</dbReference>
<feature type="transmembrane region" description="Helical" evidence="5">
    <location>
        <begin position="31"/>
        <end position="53"/>
    </location>
</feature>
<name>A0ABW9N6A5_9BACT</name>
<sequence length="92" mass="10749">MLLCTVVLIYILAIFVFGIIISNYSNTMAQAMFVIICFMMIFILMSGLFTFILSMPKWAYILSHPNPLKYFIESLKKIFLKKLIQQIFILIL</sequence>
<evidence type="ECO:0000256" key="1">
    <source>
        <dbReference type="ARBA" id="ARBA00004141"/>
    </source>
</evidence>
<evidence type="ECO:0000259" key="6">
    <source>
        <dbReference type="Pfam" id="PF01061"/>
    </source>
</evidence>
<comment type="subcellular location">
    <subcellularLocation>
        <location evidence="1">Membrane</location>
        <topology evidence="1">Multi-pass membrane protein</topology>
    </subcellularLocation>
</comment>
<evidence type="ECO:0000313" key="7">
    <source>
        <dbReference type="EMBL" id="MPB99801.1"/>
    </source>
</evidence>
<dbReference type="EMBL" id="AACKMW020000043">
    <property type="protein sequence ID" value="MPB99801.1"/>
    <property type="molecule type" value="Genomic_DNA"/>
</dbReference>
<gene>
    <name evidence="7" type="ORF">A0Z09_007095</name>
</gene>
<reference evidence="7" key="1">
    <citation type="submission" date="2019-08" db="EMBL/GenBank/DDBJ databases">
        <title>Rapid identification of Enteric Bacteria from Whole Genome Sequences (WGS) using Average Nucleotide Identity (ANI).</title>
        <authorList>
            <person name="Lane C."/>
        </authorList>
    </citation>
    <scope>NUCLEOTIDE SEQUENCE [LARGE SCALE GENOMIC DNA]</scope>
    <source>
        <strain evidence="7">2010D-8461</strain>
    </source>
</reference>